<proteinExistence type="predicted"/>
<dbReference type="Proteomes" id="UP000033121">
    <property type="component" value="Unassembled WGS sequence"/>
</dbReference>
<accession>A0A0E9MYM8</accession>
<gene>
    <name evidence="4" type="ORF">FPE01S_01_16280</name>
</gene>
<sequence>MLTAMKRFFPLLVIAVFSQLSLSAQQTTHPPRFYVELSTGPSFPIGNFKVKDNIALSDYDEGKLSGGALPGLQGNLKVGAWLDGNWKLFIQGGYSYHQQDEDAVTETLNDPNIQDASVAVDIKTDKWRSYQGLGGVTYHAPFYEGSRLAYEATMAIGIDRSIRPAVSFTAVDQYGTRTPVNYAETKMPAAFAWDVAFGISYRVAYNIDILGNINYYNAYPKRKSGEPEQKYEMAVLQVLLGLGFSF</sequence>
<evidence type="ECO:0000256" key="2">
    <source>
        <dbReference type="SAM" id="SignalP"/>
    </source>
</evidence>
<feature type="signal peptide" evidence="2">
    <location>
        <begin position="1"/>
        <end position="24"/>
    </location>
</feature>
<dbReference type="EMBL" id="BBWV01000001">
    <property type="protein sequence ID" value="GAO42613.1"/>
    <property type="molecule type" value="Genomic_DNA"/>
</dbReference>
<dbReference type="OrthoDB" id="1420681at2"/>
<organism evidence="4 5">
    <name type="scientific">Flavihumibacter petaseus NBRC 106054</name>
    <dbReference type="NCBI Taxonomy" id="1220578"/>
    <lineage>
        <taxon>Bacteria</taxon>
        <taxon>Pseudomonadati</taxon>
        <taxon>Bacteroidota</taxon>
        <taxon>Chitinophagia</taxon>
        <taxon>Chitinophagales</taxon>
        <taxon>Chitinophagaceae</taxon>
        <taxon>Flavihumibacter</taxon>
    </lineage>
</organism>
<dbReference type="AlphaFoldDB" id="A0A0E9MYM8"/>
<feature type="chain" id="PRO_5002429685" description="Outer membrane protein beta-barrel domain-containing protein" evidence="2">
    <location>
        <begin position="25"/>
        <end position="246"/>
    </location>
</feature>
<keyword evidence="1 2" id="KW-0732">Signal</keyword>
<comment type="caution">
    <text evidence="4">The sequence shown here is derived from an EMBL/GenBank/DDBJ whole genome shotgun (WGS) entry which is preliminary data.</text>
</comment>
<evidence type="ECO:0000259" key="3">
    <source>
        <dbReference type="Pfam" id="PF13505"/>
    </source>
</evidence>
<dbReference type="InterPro" id="IPR027385">
    <property type="entry name" value="Beta-barrel_OMP"/>
</dbReference>
<evidence type="ECO:0000256" key="1">
    <source>
        <dbReference type="ARBA" id="ARBA00022729"/>
    </source>
</evidence>
<reference evidence="4 5" key="1">
    <citation type="submission" date="2015-04" db="EMBL/GenBank/DDBJ databases">
        <title>Whole genome shotgun sequence of Flavihumibacter petaseus NBRC 106054.</title>
        <authorList>
            <person name="Miyazawa S."/>
            <person name="Hosoyama A."/>
            <person name="Hashimoto M."/>
            <person name="Noguchi M."/>
            <person name="Tsuchikane K."/>
            <person name="Ohji S."/>
            <person name="Yamazoe A."/>
            <person name="Ichikawa N."/>
            <person name="Kimura A."/>
            <person name="Fujita N."/>
        </authorList>
    </citation>
    <scope>NUCLEOTIDE SEQUENCE [LARGE SCALE GENOMIC DNA]</scope>
    <source>
        <strain evidence="4 5">NBRC 106054</strain>
    </source>
</reference>
<feature type="domain" description="Outer membrane protein beta-barrel" evidence="3">
    <location>
        <begin position="13"/>
        <end position="244"/>
    </location>
</feature>
<name>A0A0E9MYM8_9BACT</name>
<keyword evidence="5" id="KW-1185">Reference proteome</keyword>
<dbReference type="Pfam" id="PF13505">
    <property type="entry name" value="OMP_b-brl"/>
    <property type="match status" value="1"/>
</dbReference>
<evidence type="ECO:0000313" key="5">
    <source>
        <dbReference type="Proteomes" id="UP000033121"/>
    </source>
</evidence>
<protein>
    <recommendedName>
        <fullName evidence="3">Outer membrane protein beta-barrel domain-containing protein</fullName>
    </recommendedName>
</protein>
<dbReference type="STRING" id="1220578.FPE01S_01_16280"/>
<evidence type="ECO:0000313" key="4">
    <source>
        <dbReference type="EMBL" id="GAO42613.1"/>
    </source>
</evidence>